<organism evidence="2 3">
    <name type="scientific">Bagarius yarrelli</name>
    <name type="common">Goonch</name>
    <name type="synonym">Bagrus yarrelli</name>
    <dbReference type="NCBI Taxonomy" id="175774"/>
    <lineage>
        <taxon>Eukaryota</taxon>
        <taxon>Metazoa</taxon>
        <taxon>Chordata</taxon>
        <taxon>Craniata</taxon>
        <taxon>Vertebrata</taxon>
        <taxon>Euteleostomi</taxon>
        <taxon>Actinopterygii</taxon>
        <taxon>Neopterygii</taxon>
        <taxon>Teleostei</taxon>
        <taxon>Ostariophysi</taxon>
        <taxon>Siluriformes</taxon>
        <taxon>Sisoridae</taxon>
        <taxon>Sisorinae</taxon>
        <taxon>Bagarius</taxon>
    </lineage>
</organism>
<gene>
    <name evidence="2" type="ORF">Baya_16539</name>
</gene>
<evidence type="ECO:0000313" key="3">
    <source>
        <dbReference type="Proteomes" id="UP000319801"/>
    </source>
</evidence>
<accession>A0A556VWD5</accession>
<proteinExistence type="predicted"/>
<feature type="compositionally biased region" description="Basic residues" evidence="1">
    <location>
        <begin position="243"/>
        <end position="260"/>
    </location>
</feature>
<evidence type="ECO:0000256" key="1">
    <source>
        <dbReference type="SAM" id="MobiDB-lite"/>
    </source>
</evidence>
<dbReference type="EMBL" id="VCAZ01000346">
    <property type="protein sequence ID" value="TUD69677.1"/>
    <property type="molecule type" value="Genomic_DNA"/>
</dbReference>
<evidence type="ECO:0000313" key="2">
    <source>
        <dbReference type="EMBL" id="TUD69677.1"/>
    </source>
</evidence>
<sequence>MARETGDISQTGETHPQGEETAEADPTPPIRDWHSSPLLIHNTPPALSPAPLLPKTHTPPPPPMITQPLPPLPPRTPKRPGESSHTTRQTPNPAVADPNKVPNFFTIETFANTQEIAETPKGTRPPQGIAQDLASQMVMVHPEVPNPQLNLVELKNPQMDDTGVDTLLCVTEQEVESSPLPAVSQQFNGGRGGGVELRCSARGAFPEGQSLMRGRSRCMRGSNDSEVMGIGPTGKGSSEARIKAKAKRPPGSRRISRLHPRSLSESVSGTRPTQQP</sequence>
<reference evidence="2 3" key="1">
    <citation type="journal article" date="2019" name="Genome Biol. Evol.">
        <title>Whole-Genome Sequencing of the Giant Devil Catfish, Bagarius yarrelli.</title>
        <authorList>
            <person name="Jiang W."/>
            <person name="Lv Y."/>
            <person name="Cheng L."/>
            <person name="Yang K."/>
            <person name="Chao B."/>
            <person name="Wang X."/>
            <person name="Li Y."/>
            <person name="Pan X."/>
            <person name="You X."/>
            <person name="Zhang Y."/>
            <person name="Yang J."/>
            <person name="Li J."/>
            <person name="Zhang X."/>
            <person name="Liu S."/>
            <person name="Sun C."/>
            <person name="Yang J."/>
            <person name="Shi Q."/>
        </authorList>
    </citation>
    <scope>NUCLEOTIDE SEQUENCE [LARGE SCALE GENOMIC DNA]</scope>
    <source>
        <strain evidence="2">JWS20170419001</strain>
        <tissue evidence="2">Muscle</tissue>
    </source>
</reference>
<name>A0A556VWD5_BAGYA</name>
<feature type="region of interest" description="Disordered" evidence="1">
    <location>
        <begin position="1"/>
        <end position="102"/>
    </location>
</feature>
<dbReference type="AlphaFoldDB" id="A0A556VWD5"/>
<protein>
    <submittedName>
        <fullName evidence="2">Uncharacterized protein</fullName>
    </submittedName>
</protein>
<dbReference type="Proteomes" id="UP000319801">
    <property type="component" value="Unassembled WGS sequence"/>
</dbReference>
<feature type="region of interest" description="Disordered" evidence="1">
    <location>
        <begin position="213"/>
        <end position="276"/>
    </location>
</feature>
<comment type="caution">
    <text evidence="2">The sequence shown here is derived from an EMBL/GenBank/DDBJ whole genome shotgun (WGS) entry which is preliminary data.</text>
</comment>
<feature type="compositionally biased region" description="Polar residues" evidence="1">
    <location>
        <begin position="263"/>
        <end position="276"/>
    </location>
</feature>
<feature type="compositionally biased region" description="Pro residues" evidence="1">
    <location>
        <begin position="46"/>
        <end position="75"/>
    </location>
</feature>
<keyword evidence="3" id="KW-1185">Reference proteome</keyword>
<feature type="compositionally biased region" description="Polar residues" evidence="1">
    <location>
        <begin position="83"/>
        <end position="92"/>
    </location>
</feature>